<organism evidence="2 3">
    <name type="scientific">Purpureocillium lilacinum</name>
    <name type="common">Paecilomyces lilacinus</name>
    <dbReference type="NCBI Taxonomy" id="33203"/>
    <lineage>
        <taxon>Eukaryota</taxon>
        <taxon>Fungi</taxon>
        <taxon>Dikarya</taxon>
        <taxon>Ascomycota</taxon>
        <taxon>Pezizomycotina</taxon>
        <taxon>Sordariomycetes</taxon>
        <taxon>Hypocreomycetidae</taxon>
        <taxon>Hypocreales</taxon>
        <taxon>Ophiocordycipitaceae</taxon>
        <taxon>Purpureocillium</taxon>
    </lineage>
</organism>
<name>A0A179G9X3_PURLI</name>
<evidence type="ECO:0000313" key="2">
    <source>
        <dbReference type="EMBL" id="OAQ74612.1"/>
    </source>
</evidence>
<sequence length="218" mass="24150">MILGIVSPVSYYTFNIHEATLPTHSHLRSDLCNWLDADTADRVKACRLTRASRLTSQERSQTLPFVRTPSPAWDDDDSRRYPIAVQAPSRSAHRWPRPRQRVSSPALSHQPPAISHQRTSHCAAQTIACASTISPASGGVQLSRLLVQLCSIGHACRELPELPTSPPLTAPRLLRLICGAMLSKRANYRRVPCVNSLFCEPCQTGLRIRRTAHHAAPL</sequence>
<evidence type="ECO:0000313" key="3">
    <source>
        <dbReference type="Proteomes" id="UP000078240"/>
    </source>
</evidence>
<protein>
    <submittedName>
        <fullName evidence="2">Uncharacterized protein</fullName>
    </submittedName>
</protein>
<reference evidence="2 3" key="1">
    <citation type="submission" date="2016-01" db="EMBL/GenBank/DDBJ databases">
        <title>Biosynthesis of antibiotic leucinostatins and their inhibition on Phytophthora in bio-control Purpureocillium lilacinum.</title>
        <authorList>
            <person name="Wang G."/>
            <person name="Liu Z."/>
            <person name="Lin R."/>
            <person name="Li E."/>
            <person name="Mao Z."/>
            <person name="Ling J."/>
            <person name="Yin W."/>
            <person name="Xie B."/>
        </authorList>
    </citation>
    <scope>NUCLEOTIDE SEQUENCE [LARGE SCALE GENOMIC DNA]</scope>
    <source>
        <strain evidence="2">PLBJ-1</strain>
    </source>
</reference>
<dbReference type="EMBL" id="LSBH01000009">
    <property type="protein sequence ID" value="OAQ74612.1"/>
    <property type="molecule type" value="Genomic_DNA"/>
</dbReference>
<feature type="compositionally biased region" description="Basic residues" evidence="1">
    <location>
        <begin position="91"/>
        <end position="100"/>
    </location>
</feature>
<accession>A0A179G9X3</accession>
<feature type="region of interest" description="Disordered" evidence="1">
    <location>
        <begin position="87"/>
        <end position="113"/>
    </location>
</feature>
<dbReference type="AlphaFoldDB" id="A0A179G9X3"/>
<dbReference type="Proteomes" id="UP000078240">
    <property type="component" value="Unassembled WGS sequence"/>
</dbReference>
<proteinExistence type="predicted"/>
<evidence type="ECO:0000256" key="1">
    <source>
        <dbReference type="SAM" id="MobiDB-lite"/>
    </source>
</evidence>
<comment type="caution">
    <text evidence="2">The sequence shown here is derived from an EMBL/GenBank/DDBJ whole genome shotgun (WGS) entry which is preliminary data.</text>
</comment>
<gene>
    <name evidence="2" type="ORF">VFPBJ_09907</name>
</gene>